<gene>
    <name evidence="2" type="ORF">LCGC14_0692830</name>
</gene>
<dbReference type="InterPro" id="IPR009045">
    <property type="entry name" value="Zn_M74/Hedgehog-like"/>
</dbReference>
<dbReference type="Gene3D" id="3.30.1380.10">
    <property type="match status" value="1"/>
</dbReference>
<sequence>MRDFIDNSFKQQEKRFITVTGLFWKVTKFISNIFKKKIIMQLTKNFKLSEFACNDGTPVPSKFYENVKEVAENLQVLRDYFNEHKEDDEEEITITPGSGYRTPKYNKKVKGARLSQHKKAKAADPRVKNRTPNEVHATIILLIKSKKMKQGGVGLYDTFVHYDTRGYRARWDKRKRI</sequence>
<reference evidence="2" key="1">
    <citation type="journal article" date="2015" name="Nature">
        <title>Complex archaea that bridge the gap between prokaryotes and eukaryotes.</title>
        <authorList>
            <person name="Spang A."/>
            <person name="Saw J.H."/>
            <person name="Jorgensen S.L."/>
            <person name="Zaremba-Niedzwiedzka K."/>
            <person name="Martijn J."/>
            <person name="Lind A.E."/>
            <person name="van Eijk R."/>
            <person name="Schleper C."/>
            <person name="Guy L."/>
            <person name="Ettema T.J."/>
        </authorList>
    </citation>
    <scope>NUCLEOTIDE SEQUENCE</scope>
</reference>
<protein>
    <recommendedName>
        <fullName evidence="1">Peptidase M15A C-terminal domain-containing protein</fullName>
    </recommendedName>
</protein>
<dbReference type="AlphaFoldDB" id="A0A0F9T693"/>
<dbReference type="EMBL" id="LAZR01001449">
    <property type="protein sequence ID" value="KKN44471.1"/>
    <property type="molecule type" value="Genomic_DNA"/>
</dbReference>
<feature type="domain" description="Peptidase M15A C-terminal" evidence="1">
    <location>
        <begin position="45"/>
        <end position="163"/>
    </location>
</feature>
<dbReference type="InterPro" id="IPR013230">
    <property type="entry name" value="Peptidase_M15A_C"/>
</dbReference>
<organism evidence="2">
    <name type="scientific">marine sediment metagenome</name>
    <dbReference type="NCBI Taxonomy" id="412755"/>
    <lineage>
        <taxon>unclassified sequences</taxon>
        <taxon>metagenomes</taxon>
        <taxon>ecological metagenomes</taxon>
    </lineage>
</organism>
<dbReference type="Pfam" id="PF08291">
    <property type="entry name" value="Peptidase_M15_3"/>
    <property type="match status" value="1"/>
</dbReference>
<proteinExistence type="predicted"/>
<name>A0A0F9T693_9ZZZZ</name>
<evidence type="ECO:0000313" key="2">
    <source>
        <dbReference type="EMBL" id="KKN44471.1"/>
    </source>
</evidence>
<comment type="caution">
    <text evidence="2">The sequence shown here is derived from an EMBL/GenBank/DDBJ whole genome shotgun (WGS) entry which is preliminary data.</text>
</comment>
<dbReference type="SUPFAM" id="SSF55166">
    <property type="entry name" value="Hedgehog/DD-peptidase"/>
    <property type="match status" value="1"/>
</dbReference>
<evidence type="ECO:0000259" key="1">
    <source>
        <dbReference type="Pfam" id="PF08291"/>
    </source>
</evidence>
<accession>A0A0F9T693</accession>